<sequence length="110" mass="12588">MAEIQFIRGVNEEVVPDVRLTRARDGSSGQAMFYFDNPKVVQEGNLEITGMYMVDEEGEIVTRDVNAKFINGQPVAIEATYSMRSLEQWERFIRFMDRYAASHGLGFQKS</sequence>
<organism evidence="7 8">
    <name type="scientific">Parathermosynechococcus lividus PCC 6715</name>
    <dbReference type="NCBI Taxonomy" id="1917166"/>
    <lineage>
        <taxon>Bacteria</taxon>
        <taxon>Bacillati</taxon>
        <taxon>Cyanobacteriota</taxon>
        <taxon>Cyanophyceae</taxon>
        <taxon>Acaryochloridales</taxon>
        <taxon>Thermosynechococcaceae</taxon>
        <taxon>Parathermosynechococcus</taxon>
    </lineage>
</organism>
<reference evidence="7 8" key="1">
    <citation type="submission" date="2016-11" db="EMBL/GenBank/DDBJ databases">
        <title>Complete genome sequence of thermophilic cyanobacteria strain Synechococcus sp. PCC6715.</title>
        <authorList>
            <person name="Tang J."/>
            <person name="Daroch M."/>
            <person name="Liang Y."/>
            <person name="Jiang D."/>
            <person name="Shah M."/>
        </authorList>
    </citation>
    <scope>NUCLEOTIDE SEQUENCE [LARGE SCALE GENOMIC DNA]</scope>
    <source>
        <strain evidence="7 8">PCC 6715</strain>
    </source>
</reference>
<comment type="subcellular location">
    <subcellularLocation>
        <location evidence="5">Cellular thylakoid membrane</location>
        <topology evidence="5">Peripheral membrane protein</topology>
        <orientation evidence="5">Cytoplasmic side</orientation>
    </subcellularLocation>
    <subcellularLocation>
        <location evidence="1">Membrane</location>
        <topology evidence="1">Peripheral membrane protein</topology>
    </subcellularLocation>
</comment>
<evidence type="ECO:0000256" key="5">
    <source>
        <dbReference type="HAMAP-Rule" id="MF_01370"/>
    </source>
</evidence>
<proteinExistence type="inferred from homology"/>
<dbReference type="KEGG" id="slw:BRW62_01800"/>
<dbReference type="Proteomes" id="UP000231057">
    <property type="component" value="Chromosome"/>
</dbReference>
<dbReference type="AlphaFoldDB" id="A0A2D2PZL4"/>
<protein>
    <recommendedName>
        <fullName evidence="5 6">Photosystem II reaction center Psb28 protein</fullName>
    </recommendedName>
    <alternativeName>
        <fullName evidence="5">Photosystem II 13 kDa protein</fullName>
    </alternativeName>
    <alternativeName>
        <fullName evidence="5">Photosystem II reaction center W protein</fullName>
    </alternativeName>
</protein>
<dbReference type="EMBL" id="CP018092">
    <property type="protein sequence ID" value="ATS17685.1"/>
    <property type="molecule type" value="Genomic_DNA"/>
</dbReference>
<dbReference type="Gene3D" id="2.40.30.220">
    <property type="entry name" value="Photosystem II Psb28"/>
    <property type="match status" value="1"/>
</dbReference>
<dbReference type="PANTHER" id="PTHR34963:SF2">
    <property type="entry name" value="PHOTOSYSTEM II REACTION CENTER PSB28 PROTEIN, CHLOROPLASTIC"/>
    <property type="match status" value="1"/>
</dbReference>
<name>A0A2D2PZL4_PARLV</name>
<evidence type="ECO:0000313" key="8">
    <source>
        <dbReference type="Proteomes" id="UP000231057"/>
    </source>
</evidence>
<comment type="subunit">
    <text evidence="5">Part of the photosystem II complex.</text>
</comment>
<keyword evidence="3 5" id="KW-0472">Membrane</keyword>
<evidence type="ECO:0000256" key="4">
    <source>
        <dbReference type="ARBA" id="ARBA00023276"/>
    </source>
</evidence>
<dbReference type="GO" id="GO:0009654">
    <property type="term" value="C:photosystem II oxygen evolving complex"/>
    <property type="evidence" value="ECO:0007669"/>
    <property type="project" value="InterPro"/>
</dbReference>
<dbReference type="GO" id="GO:0015979">
    <property type="term" value="P:photosynthesis"/>
    <property type="evidence" value="ECO:0007669"/>
    <property type="project" value="UniProtKB-UniRule"/>
</dbReference>
<reference evidence="8" key="2">
    <citation type="journal article" date="2022" name="Front. Microbiol.">
        <title>Comparative Genomic Analysis Revealed Distinct Molecular Components and Organization of CO2-Concentrating Mechanism in Thermophilic Cyanobacteria.</title>
        <authorList>
            <person name="Tang J."/>
            <person name="Zhou H."/>
            <person name="Yao D."/>
            <person name="Riaz S."/>
            <person name="You D."/>
            <person name="Klepacz-Smolka A."/>
            <person name="Daroch M."/>
        </authorList>
    </citation>
    <scope>NUCLEOTIDE SEQUENCE [LARGE SCALE GENOMIC DNA]</scope>
    <source>
        <strain evidence="8">PCC 6715</strain>
    </source>
</reference>
<keyword evidence="8" id="KW-1185">Reference proteome</keyword>
<accession>A0A2D2PZL4</accession>
<dbReference type="PANTHER" id="PTHR34963">
    <property type="match status" value="1"/>
</dbReference>
<dbReference type="HAMAP" id="MF_01370">
    <property type="entry name" value="PSII_Psb28"/>
    <property type="match status" value="1"/>
</dbReference>
<keyword evidence="2 5" id="KW-0602">Photosynthesis</keyword>
<dbReference type="InterPro" id="IPR038676">
    <property type="entry name" value="Psb28_c1_sf"/>
</dbReference>
<comment type="similarity">
    <text evidence="5 6">Belongs to the Psb28 family.</text>
</comment>
<dbReference type="NCBIfam" id="TIGR03047">
    <property type="entry name" value="PS_II_psb28"/>
    <property type="match status" value="1"/>
</dbReference>
<evidence type="ECO:0000256" key="1">
    <source>
        <dbReference type="ARBA" id="ARBA00004170"/>
    </source>
</evidence>
<evidence type="ECO:0000256" key="6">
    <source>
        <dbReference type="RuleBase" id="RU003509"/>
    </source>
</evidence>
<keyword evidence="4 5" id="KW-0604">Photosystem II</keyword>
<evidence type="ECO:0000256" key="3">
    <source>
        <dbReference type="ARBA" id="ARBA00023136"/>
    </source>
</evidence>
<keyword evidence="5" id="KW-0793">Thylakoid</keyword>
<dbReference type="Pfam" id="PF03912">
    <property type="entry name" value="Psb28"/>
    <property type="match status" value="1"/>
</dbReference>
<dbReference type="GO" id="GO:0031676">
    <property type="term" value="C:plasma membrane-derived thylakoid membrane"/>
    <property type="evidence" value="ECO:0007669"/>
    <property type="project" value="UniProtKB-SubCell"/>
</dbReference>
<evidence type="ECO:0000256" key="2">
    <source>
        <dbReference type="ARBA" id="ARBA00022531"/>
    </source>
</evidence>
<dbReference type="InterPro" id="IPR005610">
    <property type="entry name" value="PSII_Psb28_class-1"/>
</dbReference>
<gene>
    <name evidence="5" type="primary">psb28</name>
    <name evidence="7" type="ORF">BRW62_01800</name>
</gene>
<dbReference type="RefSeq" id="WP_198406097.1">
    <property type="nucleotide sequence ID" value="NZ_CP018092.1"/>
</dbReference>
<evidence type="ECO:0000313" key="7">
    <source>
        <dbReference type="EMBL" id="ATS17685.1"/>
    </source>
</evidence>